<protein>
    <submittedName>
        <fullName evidence="2">Uncharacterized protein</fullName>
    </submittedName>
</protein>
<name>A0A2J6RB48_HYAVF</name>
<dbReference type="EMBL" id="KZ613952">
    <property type="protein sequence ID" value="PMD35723.1"/>
    <property type="molecule type" value="Genomic_DNA"/>
</dbReference>
<gene>
    <name evidence="2" type="ORF">L207DRAFT_516672</name>
</gene>
<sequence>MSHDPSDEIWPTSTSRPLRKPSNLCHELGASLEMKAAAERAGERARVQAEIEEKRWLEVVLERKRQKRAEIAEWDRKRAMDLAQETMSTGIRPNFHDEILEREYNKALKQCVVNMREKARRQAIAACGTQDIPNFDSKMEEDYFYEAVDEFINTYNLSRGEDESEEAVQGDQHQMEGVKYQADQEQMNGIRAQRAGGRDGRRRAPKRMNANRYSTRQSTLDN</sequence>
<reference evidence="2 3" key="1">
    <citation type="submission" date="2016-04" db="EMBL/GenBank/DDBJ databases">
        <title>A degradative enzymes factory behind the ericoid mycorrhizal symbiosis.</title>
        <authorList>
            <consortium name="DOE Joint Genome Institute"/>
            <person name="Martino E."/>
            <person name="Morin E."/>
            <person name="Grelet G."/>
            <person name="Kuo A."/>
            <person name="Kohler A."/>
            <person name="Daghino S."/>
            <person name="Barry K."/>
            <person name="Choi C."/>
            <person name="Cichocki N."/>
            <person name="Clum A."/>
            <person name="Copeland A."/>
            <person name="Hainaut M."/>
            <person name="Haridas S."/>
            <person name="Labutti K."/>
            <person name="Lindquist E."/>
            <person name="Lipzen A."/>
            <person name="Khouja H.-R."/>
            <person name="Murat C."/>
            <person name="Ohm R."/>
            <person name="Olson A."/>
            <person name="Spatafora J."/>
            <person name="Veneault-Fourrey C."/>
            <person name="Henrissat B."/>
            <person name="Grigoriev I."/>
            <person name="Martin F."/>
            <person name="Perotto S."/>
        </authorList>
    </citation>
    <scope>NUCLEOTIDE SEQUENCE [LARGE SCALE GENOMIC DNA]</scope>
    <source>
        <strain evidence="2 3">F</strain>
    </source>
</reference>
<evidence type="ECO:0000313" key="3">
    <source>
        <dbReference type="Proteomes" id="UP000235786"/>
    </source>
</evidence>
<accession>A0A2J6RB48</accession>
<dbReference type="Proteomes" id="UP000235786">
    <property type="component" value="Unassembled WGS sequence"/>
</dbReference>
<dbReference type="OrthoDB" id="10650700at2759"/>
<feature type="compositionally biased region" description="Polar residues" evidence="1">
    <location>
        <begin position="211"/>
        <end position="222"/>
    </location>
</feature>
<organism evidence="2 3">
    <name type="scientific">Hyaloscypha variabilis (strain UAMH 11265 / GT02V1 / F)</name>
    <name type="common">Meliniomyces variabilis</name>
    <dbReference type="NCBI Taxonomy" id="1149755"/>
    <lineage>
        <taxon>Eukaryota</taxon>
        <taxon>Fungi</taxon>
        <taxon>Dikarya</taxon>
        <taxon>Ascomycota</taxon>
        <taxon>Pezizomycotina</taxon>
        <taxon>Leotiomycetes</taxon>
        <taxon>Helotiales</taxon>
        <taxon>Hyaloscyphaceae</taxon>
        <taxon>Hyaloscypha</taxon>
        <taxon>Hyaloscypha variabilis</taxon>
    </lineage>
</organism>
<feature type="region of interest" description="Disordered" evidence="1">
    <location>
        <begin position="161"/>
        <end position="222"/>
    </location>
</feature>
<proteinExistence type="predicted"/>
<evidence type="ECO:0000313" key="2">
    <source>
        <dbReference type="EMBL" id="PMD35723.1"/>
    </source>
</evidence>
<dbReference type="AlphaFoldDB" id="A0A2J6RB48"/>
<feature type="region of interest" description="Disordered" evidence="1">
    <location>
        <begin position="1"/>
        <end position="23"/>
    </location>
</feature>
<evidence type="ECO:0000256" key="1">
    <source>
        <dbReference type="SAM" id="MobiDB-lite"/>
    </source>
</evidence>
<keyword evidence="3" id="KW-1185">Reference proteome</keyword>